<dbReference type="HAMAP" id="MF_00185">
    <property type="entry name" value="IPP_trans"/>
    <property type="match status" value="1"/>
</dbReference>
<evidence type="ECO:0000256" key="5">
    <source>
        <dbReference type="ARBA" id="ARBA00022694"/>
    </source>
</evidence>
<evidence type="ECO:0000256" key="10">
    <source>
        <dbReference type="HAMAP-Rule" id="MF_00185"/>
    </source>
</evidence>
<evidence type="ECO:0000256" key="3">
    <source>
        <dbReference type="ARBA" id="ARBA00005842"/>
    </source>
</evidence>
<evidence type="ECO:0000256" key="2">
    <source>
        <dbReference type="ARBA" id="ARBA00003213"/>
    </source>
</evidence>
<keyword evidence="8 10" id="KW-0460">Magnesium</keyword>
<feature type="binding site" evidence="10">
    <location>
        <begin position="13"/>
        <end position="18"/>
    </location>
    <ligand>
        <name>substrate</name>
    </ligand>
</feature>
<dbReference type="InterPro" id="IPR018022">
    <property type="entry name" value="IPT"/>
</dbReference>
<accession>A0A7C5AML4</accession>
<comment type="function">
    <text evidence="2 10 12">Catalyzes the transfer of a dimethylallyl group onto the adenine at position 37 in tRNAs that read codons beginning with uridine, leading to the formation of N6-(dimethylallyl)adenosine (i(6)A).</text>
</comment>
<comment type="catalytic activity">
    <reaction evidence="9 10 11">
        <text>adenosine(37) in tRNA + dimethylallyl diphosphate = N(6)-dimethylallyladenosine(37) in tRNA + diphosphate</text>
        <dbReference type="Rhea" id="RHEA:26482"/>
        <dbReference type="Rhea" id="RHEA-COMP:10162"/>
        <dbReference type="Rhea" id="RHEA-COMP:10375"/>
        <dbReference type="ChEBI" id="CHEBI:33019"/>
        <dbReference type="ChEBI" id="CHEBI:57623"/>
        <dbReference type="ChEBI" id="CHEBI:74411"/>
        <dbReference type="ChEBI" id="CHEBI:74415"/>
        <dbReference type="EC" id="2.5.1.75"/>
    </reaction>
</comment>
<comment type="subunit">
    <text evidence="10">Monomer.</text>
</comment>
<dbReference type="GO" id="GO:0006400">
    <property type="term" value="P:tRNA modification"/>
    <property type="evidence" value="ECO:0007669"/>
    <property type="project" value="TreeGrafter"/>
</dbReference>
<dbReference type="NCBIfam" id="TIGR00174">
    <property type="entry name" value="miaA"/>
    <property type="match status" value="1"/>
</dbReference>
<evidence type="ECO:0000256" key="13">
    <source>
        <dbReference type="RuleBase" id="RU003785"/>
    </source>
</evidence>
<dbReference type="PANTHER" id="PTHR11088:SF60">
    <property type="entry name" value="TRNA DIMETHYLALLYLTRANSFERASE"/>
    <property type="match status" value="1"/>
</dbReference>
<name>A0A7C5AML4_9BACT</name>
<reference evidence="14" key="1">
    <citation type="journal article" date="2020" name="mSystems">
        <title>Genome- and Community-Level Interaction Insights into Carbon Utilization and Element Cycling Functions of Hydrothermarchaeota in Hydrothermal Sediment.</title>
        <authorList>
            <person name="Zhou Z."/>
            <person name="Liu Y."/>
            <person name="Xu W."/>
            <person name="Pan J."/>
            <person name="Luo Z.H."/>
            <person name="Li M."/>
        </authorList>
    </citation>
    <scope>NUCLEOTIDE SEQUENCE [LARGE SCALE GENOMIC DNA]</scope>
    <source>
        <strain evidence="14">SpSt-853</strain>
    </source>
</reference>
<dbReference type="Gene3D" id="1.10.20.140">
    <property type="match status" value="1"/>
</dbReference>
<dbReference type="PANTHER" id="PTHR11088">
    <property type="entry name" value="TRNA DIMETHYLALLYLTRANSFERASE"/>
    <property type="match status" value="1"/>
</dbReference>
<comment type="cofactor">
    <cofactor evidence="1 10">
        <name>Mg(2+)</name>
        <dbReference type="ChEBI" id="CHEBI:18420"/>
    </cofactor>
</comment>
<keyword evidence="4 10" id="KW-0808">Transferase</keyword>
<feature type="site" description="Interaction with substrate tRNA" evidence="10">
    <location>
        <position position="124"/>
    </location>
</feature>
<feature type="region of interest" description="Interaction with substrate tRNA" evidence="10">
    <location>
        <begin position="36"/>
        <end position="39"/>
    </location>
</feature>
<evidence type="ECO:0000256" key="7">
    <source>
        <dbReference type="ARBA" id="ARBA00022840"/>
    </source>
</evidence>
<evidence type="ECO:0000313" key="14">
    <source>
        <dbReference type="EMBL" id="HGZ12470.1"/>
    </source>
</evidence>
<proteinExistence type="inferred from homology"/>
<evidence type="ECO:0000256" key="12">
    <source>
        <dbReference type="RuleBase" id="RU003784"/>
    </source>
</evidence>
<dbReference type="SUPFAM" id="SSF52540">
    <property type="entry name" value="P-loop containing nucleoside triphosphate hydrolases"/>
    <property type="match status" value="2"/>
</dbReference>
<keyword evidence="6 10" id="KW-0547">Nucleotide-binding</keyword>
<feature type="site" description="Interaction with substrate tRNA" evidence="10">
    <location>
        <position position="102"/>
    </location>
</feature>
<dbReference type="EMBL" id="DTKJ01000064">
    <property type="protein sequence ID" value="HGZ12470.1"/>
    <property type="molecule type" value="Genomic_DNA"/>
</dbReference>
<evidence type="ECO:0000256" key="9">
    <source>
        <dbReference type="ARBA" id="ARBA00049563"/>
    </source>
</evidence>
<comment type="caution">
    <text evidence="10">Lacks conserved residue(s) required for the propagation of feature annotation.</text>
</comment>
<dbReference type="GO" id="GO:0052381">
    <property type="term" value="F:tRNA dimethylallyltransferase activity"/>
    <property type="evidence" value="ECO:0007669"/>
    <property type="project" value="UniProtKB-UniRule"/>
</dbReference>
<dbReference type="EC" id="2.5.1.75" evidence="10"/>
<keyword evidence="7 10" id="KW-0067">ATP-binding</keyword>
<protein>
    <recommendedName>
        <fullName evidence="10">tRNA dimethylallyltransferase</fullName>
        <ecNumber evidence="10">2.5.1.75</ecNumber>
    </recommendedName>
    <alternativeName>
        <fullName evidence="10">Dimethylallyl diphosphate:tRNA dimethylallyltransferase</fullName>
        <shortName evidence="10">DMAPP:tRNA dimethylallyltransferase</shortName>
        <shortName evidence="10">DMATase</shortName>
    </alternativeName>
    <alternativeName>
        <fullName evidence="10">Isopentenyl-diphosphate:tRNA isopentenyltransferase</fullName>
        <shortName evidence="10">IPP transferase</shortName>
        <shortName evidence="10">IPPT</shortName>
        <shortName evidence="10">IPTase</shortName>
    </alternativeName>
</protein>
<evidence type="ECO:0000256" key="4">
    <source>
        <dbReference type="ARBA" id="ARBA00022679"/>
    </source>
</evidence>
<comment type="caution">
    <text evidence="14">The sequence shown here is derived from an EMBL/GenBank/DDBJ whole genome shotgun (WGS) entry which is preliminary data.</text>
</comment>
<dbReference type="GO" id="GO:0005524">
    <property type="term" value="F:ATP binding"/>
    <property type="evidence" value="ECO:0007669"/>
    <property type="project" value="UniProtKB-UniRule"/>
</dbReference>
<feature type="binding site" evidence="10">
    <location>
        <begin position="11"/>
        <end position="18"/>
    </location>
    <ligand>
        <name>ATP</name>
        <dbReference type="ChEBI" id="CHEBI:30616"/>
    </ligand>
</feature>
<comment type="similarity">
    <text evidence="3 10 13">Belongs to the IPP transferase family.</text>
</comment>
<evidence type="ECO:0000256" key="8">
    <source>
        <dbReference type="ARBA" id="ARBA00022842"/>
    </source>
</evidence>
<organism evidence="14">
    <name type="scientific">Desulfobacca acetoxidans</name>
    <dbReference type="NCBI Taxonomy" id="60893"/>
    <lineage>
        <taxon>Bacteria</taxon>
        <taxon>Pseudomonadati</taxon>
        <taxon>Thermodesulfobacteriota</taxon>
        <taxon>Desulfobaccia</taxon>
        <taxon>Desulfobaccales</taxon>
        <taxon>Desulfobaccaceae</taxon>
        <taxon>Desulfobacca</taxon>
    </lineage>
</organism>
<dbReference type="Pfam" id="PF01715">
    <property type="entry name" value="IPPT"/>
    <property type="match status" value="1"/>
</dbReference>
<dbReference type="InterPro" id="IPR027417">
    <property type="entry name" value="P-loop_NTPase"/>
</dbReference>
<dbReference type="Gene3D" id="3.40.50.300">
    <property type="entry name" value="P-loop containing nucleotide triphosphate hydrolases"/>
    <property type="match status" value="1"/>
</dbReference>
<evidence type="ECO:0000256" key="1">
    <source>
        <dbReference type="ARBA" id="ARBA00001946"/>
    </source>
</evidence>
<gene>
    <name evidence="10 14" type="primary">miaA</name>
    <name evidence="14" type="ORF">ENW48_09675</name>
</gene>
<evidence type="ECO:0000256" key="11">
    <source>
        <dbReference type="RuleBase" id="RU003783"/>
    </source>
</evidence>
<keyword evidence="5 10" id="KW-0819">tRNA processing</keyword>
<dbReference type="InterPro" id="IPR039657">
    <property type="entry name" value="Dimethylallyltransferase"/>
</dbReference>
<dbReference type="AlphaFoldDB" id="A0A7C5AML4"/>
<sequence length="309" mass="35391">MARPKIAVLVGPTAVGKTAVALELAEPLGAEIINADSLQLFRELDIGTAKPSPSERARVRHHLVDLVPPDEPFDAARYAREARGIIESLTRRGVPPLVVGGTGLYIKALLHGLFSQDEAVLRVRSRLHKELAEKGLPPLYARLSAVDPETARRLAPKDRYRILRALEVWEATGRSLSHLHAAHGFKERPFQTLKLGLNLPREELYRRIETRVEAMLAQGWLEEVQRLLERYSPELKPLKSLGYRHLCEVLQGRLTLEEAIDLIKRDTRRYAKRQLTWFRADPEILWFHPSQIREMRHRLQQFFQSGIML</sequence>
<evidence type="ECO:0000256" key="6">
    <source>
        <dbReference type="ARBA" id="ARBA00022741"/>
    </source>
</evidence>